<evidence type="ECO:0000256" key="2">
    <source>
        <dbReference type="ARBA" id="ARBA00022490"/>
    </source>
</evidence>
<dbReference type="AlphaFoldDB" id="A0A6I6JDC2"/>
<comment type="subunit">
    <text evidence="7">Forms oligomers.</text>
</comment>
<dbReference type="RefSeq" id="WP_158947344.1">
    <property type="nucleotide sequence ID" value="NZ_CP046400.1"/>
</dbReference>
<dbReference type="PROSITE" id="PS51740">
    <property type="entry name" value="SPOVT_ABRB"/>
    <property type="match status" value="1"/>
</dbReference>
<keyword evidence="6 7" id="KW-0804">Transcription</keyword>
<feature type="domain" description="SpoVT-AbrB" evidence="8">
    <location>
        <begin position="81"/>
        <end position="124"/>
    </location>
</feature>
<dbReference type="GO" id="GO:0009295">
    <property type="term" value="C:nucleoid"/>
    <property type="evidence" value="ECO:0007669"/>
    <property type="project" value="UniProtKB-SubCell"/>
</dbReference>
<dbReference type="Pfam" id="PF02381">
    <property type="entry name" value="MraZ"/>
    <property type="match status" value="1"/>
</dbReference>
<dbReference type="InterPro" id="IPR007159">
    <property type="entry name" value="SpoVT-AbrB_dom"/>
</dbReference>
<dbReference type="KEGG" id="psel:GM415_08275"/>
<dbReference type="PANTHER" id="PTHR34701:SF1">
    <property type="entry name" value="TRANSCRIPTIONAL REGULATOR MRAZ"/>
    <property type="match status" value="1"/>
</dbReference>
<proteinExistence type="inferred from homology"/>
<dbReference type="Proteomes" id="UP000428328">
    <property type="component" value="Chromosome"/>
</dbReference>
<dbReference type="Gene3D" id="3.40.1550.20">
    <property type="entry name" value="Transcriptional regulator MraZ domain"/>
    <property type="match status" value="1"/>
</dbReference>
<dbReference type="GO" id="GO:0005737">
    <property type="term" value="C:cytoplasm"/>
    <property type="evidence" value="ECO:0007669"/>
    <property type="project" value="UniProtKB-UniRule"/>
</dbReference>
<evidence type="ECO:0000256" key="4">
    <source>
        <dbReference type="ARBA" id="ARBA00023015"/>
    </source>
</evidence>
<dbReference type="InterPro" id="IPR035644">
    <property type="entry name" value="MraZ_C"/>
</dbReference>
<dbReference type="SUPFAM" id="SSF89447">
    <property type="entry name" value="AbrB/MazE/MraZ-like"/>
    <property type="match status" value="1"/>
</dbReference>
<evidence type="ECO:0000256" key="1">
    <source>
        <dbReference type="ARBA" id="ARBA00013860"/>
    </source>
</evidence>
<dbReference type="InterPro" id="IPR037914">
    <property type="entry name" value="SpoVT-AbrB_sf"/>
</dbReference>
<keyword evidence="5 7" id="KW-0238">DNA-binding</keyword>
<dbReference type="InterPro" id="IPR035642">
    <property type="entry name" value="MraZ_N"/>
</dbReference>
<organism evidence="9 10">
    <name type="scientific">Pseudodesulfovibrio cashew</name>
    <dbReference type="NCBI Taxonomy" id="2678688"/>
    <lineage>
        <taxon>Bacteria</taxon>
        <taxon>Pseudomonadati</taxon>
        <taxon>Thermodesulfobacteriota</taxon>
        <taxon>Desulfovibrionia</taxon>
        <taxon>Desulfovibrionales</taxon>
        <taxon>Desulfovibrionaceae</taxon>
    </lineage>
</organism>
<evidence type="ECO:0000256" key="6">
    <source>
        <dbReference type="ARBA" id="ARBA00023163"/>
    </source>
</evidence>
<dbReference type="CDD" id="cd16320">
    <property type="entry name" value="MraZ_N"/>
    <property type="match status" value="1"/>
</dbReference>
<comment type="similarity">
    <text evidence="7">Belongs to the MraZ family.</text>
</comment>
<keyword evidence="2 7" id="KW-0963">Cytoplasm</keyword>
<protein>
    <recommendedName>
        <fullName evidence="1 7">Transcriptional regulator MraZ</fullName>
    </recommendedName>
</protein>
<dbReference type="GO" id="GO:0000976">
    <property type="term" value="F:transcription cis-regulatory region binding"/>
    <property type="evidence" value="ECO:0007669"/>
    <property type="project" value="TreeGrafter"/>
</dbReference>
<dbReference type="GO" id="GO:2000143">
    <property type="term" value="P:negative regulation of DNA-templated transcription initiation"/>
    <property type="evidence" value="ECO:0007669"/>
    <property type="project" value="TreeGrafter"/>
</dbReference>
<dbReference type="InterPro" id="IPR038619">
    <property type="entry name" value="MraZ_sf"/>
</dbReference>
<comment type="subcellular location">
    <subcellularLocation>
        <location evidence="7">Cytoplasm</location>
        <location evidence="7">Nucleoid</location>
    </subcellularLocation>
</comment>
<dbReference type="HAMAP" id="MF_01008">
    <property type="entry name" value="MraZ"/>
    <property type="match status" value="1"/>
</dbReference>
<evidence type="ECO:0000256" key="3">
    <source>
        <dbReference type="ARBA" id="ARBA00022737"/>
    </source>
</evidence>
<evidence type="ECO:0000313" key="10">
    <source>
        <dbReference type="Proteomes" id="UP000428328"/>
    </source>
</evidence>
<dbReference type="InterPro" id="IPR020603">
    <property type="entry name" value="MraZ_dom"/>
</dbReference>
<dbReference type="InterPro" id="IPR003444">
    <property type="entry name" value="MraZ"/>
</dbReference>
<dbReference type="CDD" id="cd16321">
    <property type="entry name" value="MraZ_C"/>
    <property type="match status" value="1"/>
</dbReference>
<dbReference type="EMBL" id="CP046400">
    <property type="protein sequence ID" value="QGY40121.1"/>
    <property type="molecule type" value="Genomic_DNA"/>
</dbReference>
<sequence>MKFRGHAHRSLDDKGRLILPPSFKDLILENVPEGYIVLTVFNNQVIGITPTQWDHIESEIEKIKAPDPDVEETKLMLYACYTEVAVNKQGRIALPAQLRKTGGLESDVEVMGAGNHFQIRPAGSFEELMSRRRNIAPQMAEYNVDLKL</sequence>
<dbReference type="PANTHER" id="PTHR34701">
    <property type="entry name" value="TRANSCRIPTIONAL REGULATOR MRAZ"/>
    <property type="match status" value="1"/>
</dbReference>
<keyword evidence="3" id="KW-0677">Repeat</keyword>
<evidence type="ECO:0000256" key="5">
    <source>
        <dbReference type="ARBA" id="ARBA00023125"/>
    </source>
</evidence>
<gene>
    <name evidence="7" type="primary">mraZ</name>
    <name evidence="9" type="ORF">GM415_08275</name>
</gene>
<evidence type="ECO:0000259" key="8">
    <source>
        <dbReference type="PROSITE" id="PS51740"/>
    </source>
</evidence>
<reference evidence="9 10" key="1">
    <citation type="submission" date="2019-11" db="EMBL/GenBank/DDBJ databases">
        <authorList>
            <person name="Zheng R.K."/>
            <person name="Sun C.M."/>
        </authorList>
    </citation>
    <scope>NUCLEOTIDE SEQUENCE [LARGE SCALE GENOMIC DNA]</scope>
    <source>
        <strain evidence="9 10">SRB007</strain>
    </source>
</reference>
<keyword evidence="4 7" id="KW-0805">Transcription regulation</keyword>
<dbReference type="GO" id="GO:0003700">
    <property type="term" value="F:DNA-binding transcription factor activity"/>
    <property type="evidence" value="ECO:0007669"/>
    <property type="project" value="UniProtKB-UniRule"/>
</dbReference>
<accession>A0A6I6JDC2</accession>
<evidence type="ECO:0000256" key="7">
    <source>
        <dbReference type="HAMAP-Rule" id="MF_01008"/>
    </source>
</evidence>
<evidence type="ECO:0000313" key="9">
    <source>
        <dbReference type="EMBL" id="QGY40121.1"/>
    </source>
</evidence>
<name>A0A6I6JDC2_9BACT</name>
<keyword evidence="10" id="KW-1185">Reference proteome</keyword>